<dbReference type="SUPFAM" id="SSF56281">
    <property type="entry name" value="Metallo-hydrolase/oxidoreductase"/>
    <property type="match status" value="1"/>
</dbReference>
<dbReference type="GO" id="GO:0030420">
    <property type="term" value="P:establishment of competence for transformation"/>
    <property type="evidence" value="ECO:0007669"/>
    <property type="project" value="InterPro"/>
</dbReference>
<dbReference type="InterPro" id="IPR052159">
    <property type="entry name" value="Competence_DNA_uptake"/>
</dbReference>
<keyword evidence="4 6" id="KW-1133">Transmembrane helix</keyword>
<dbReference type="Pfam" id="PF03772">
    <property type="entry name" value="Competence"/>
    <property type="match status" value="1"/>
</dbReference>
<feature type="transmembrane region" description="Helical" evidence="6">
    <location>
        <begin position="34"/>
        <end position="51"/>
    </location>
</feature>
<accession>A0AAW6QDY2</accession>
<dbReference type="SMART" id="SM00849">
    <property type="entry name" value="Lactamase_B"/>
    <property type="match status" value="1"/>
</dbReference>
<dbReference type="PANTHER" id="PTHR30619:SF1">
    <property type="entry name" value="RECOMBINATION PROTEIN 2"/>
    <property type="match status" value="1"/>
</dbReference>
<keyword evidence="3 6" id="KW-0812">Transmembrane</keyword>
<feature type="transmembrane region" description="Helical" evidence="6">
    <location>
        <begin position="57"/>
        <end position="75"/>
    </location>
</feature>
<evidence type="ECO:0000256" key="4">
    <source>
        <dbReference type="ARBA" id="ARBA00022989"/>
    </source>
</evidence>
<evidence type="ECO:0000313" key="8">
    <source>
        <dbReference type="EMBL" id="MDG2950601.1"/>
    </source>
</evidence>
<feature type="transmembrane region" description="Helical" evidence="6">
    <location>
        <begin position="6"/>
        <end position="25"/>
    </location>
</feature>
<feature type="transmembrane region" description="Helical" evidence="6">
    <location>
        <begin position="234"/>
        <end position="252"/>
    </location>
</feature>
<comment type="caution">
    <text evidence="8">The sequence shown here is derived from an EMBL/GenBank/DDBJ whole genome shotgun (WGS) entry which is preliminary data.</text>
</comment>
<evidence type="ECO:0000256" key="1">
    <source>
        <dbReference type="ARBA" id="ARBA00004651"/>
    </source>
</evidence>
<dbReference type="InterPro" id="IPR025405">
    <property type="entry name" value="DUF4131"/>
</dbReference>
<evidence type="ECO:0000259" key="7">
    <source>
        <dbReference type="SMART" id="SM00849"/>
    </source>
</evidence>
<dbReference type="Pfam" id="PF13567">
    <property type="entry name" value="DUF4131"/>
    <property type="match status" value="1"/>
</dbReference>
<reference evidence="8" key="1">
    <citation type="submission" date="2023-03" db="EMBL/GenBank/DDBJ databases">
        <title>Classification of Bisgaard taxon 6 and taxon 10 as Exercitatus varius gen. nov., spec. nov.</title>
        <authorList>
            <person name="Christensen H."/>
        </authorList>
    </citation>
    <scope>NUCLEOTIDE SEQUENCE</scope>
    <source>
        <strain evidence="8">86116</strain>
    </source>
</reference>
<dbReference type="InterPro" id="IPR004797">
    <property type="entry name" value="Competence_ComEC/Rec2"/>
</dbReference>
<name>A0AAW6QDY2_9PAST</name>
<dbReference type="InterPro" id="IPR004477">
    <property type="entry name" value="ComEC_N"/>
</dbReference>
<organism evidence="8 9">
    <name type="scientific">Exercitatus varius</name>
    <dbReference type="NCBI Taxonomy" id="67857"/>
    <lineage>
        <taxon>Bacteria</taxon>
        <taxon>Pseudomonadati</taxon>
        <taxon>Pseudomonadota</taxon>
        <taxon>Gammaproteobacteria</taxon>
        <taxon>Pasteurellales</taxon>
        <taxon>Pasteurellaceae</taxon>
        <taxon>Exercitatus</taxon>
    </lineage>
</organism>
<feature type="transmembrane region" description="Helical" evidence="6">
    <location>
        <begin position="518"/>
        <end position="539"/>
    </location>
</feature>
<protein>
    <submittedName>
        <fullName evidence="8">DNA internalization-related competence protein ComEC/Rec2</fullName>
    </submittedName>
</protein>
<dbReference type="InterPro" id="IPR035681">
    <property type="entry name" value="ComA-like_MBL"/>
</dbReference>
<dbReference type="Gene3D" id="3.60.15.10">
    <property type="entry name" value="Ribonuclease Z/Hydroxyacylglutathione hydrolase-like"/>
    <property type="match status" value="1"/>
</dbReference>
<feature type="transmembrane region" description="Helical" evidence="6">
    <location>
        <begin position="463"/>
        <end position="482"/>
    </location>
</feature>
<dbReference type="Proteomes" id="UP001214976">
    <property type="component" value="Unassembled WGS sequence"/>
</dbReference>
<feature type="domain" description="Metallo-beta-lactamase" evidence="7">
    <location>
        <begin position="553"/>
        <end position="735"/>
    </location>
</feature>
<dbReference type="InterPro" id="IPR036866">
    <property type="entry name" value="RibonucZ/Hydroxyglut_hydro"/>
</dbReference>
<dbReference type="AlphaFoldDB" id="A0AAW6QDY2"/>
<evidence type="ECO:0000256" key="3">
    <source>
        <dbReference type="ARBA" id="ARBA00022692"/>
    </source>
</evidence>
<feature type="transmembrane region" description="Helical" evidence="6">
    <location>
        <begin position="258"/>
        <end position="282"/>
    </location>
</feature>
<sequence length="797" mass="89757">MKESYAVEKFALGCIVGVATILFLPERGLLSSDFLFGVLCVLVGLNVYFYWRRRFSVWGGIVLGGLGLCVGLMISHSQVLHLLQQAQAVSVQNVTAEFRIQKIQHIGDYQTAIVKNTANRQLYYVTWNDSSPVKAGEIWRLEIRQRPLSSRLNQGGMDRQAWYFSQAITATGTVKSAVKIGYDFSWREAWFHQSLRQTADLPQQGLLLALGFGERAWLKPEAWQAYQQTNTAHLIAISGLHIGLAMMLGMGLGRAFQFFLPTLWISPLLPSLTGAGLAWIYVNLAGFAAPTSRALVALFLLLSLRFARGYCSPWQLFVYGVAGLLLGNPLMILSASFWLSVGAVFCLILWYRIFPLHAVRWREQPIPSKVRWIFALFHLQFGLLWLFTPIQIALFNGFSWAGFAVNLIAVPFFSFFLVPLVLFAVLTNGSIGSWRLADQFAQWITHLIMRLDGYWLAVSEKTGWILTALLTFCLLIFIRWLYCERAAVGPPLAAHGHSRSGRARLGFSLENKPAERPFIVSGCLLLLLFCAVRWGYLWWREPDWRVETLDVGQGLATLIVKNQRAVLYDTGVAWEGGSMAEIEILPYLQRQGIVPDKLILSHDDKDHSGGAQAILQAYPEMELITPSHENYGKIDRTFCLRGQNWRWQNLRFDVLSPAKIVVRAENADSCIVSVSDGIHRVLLTGDADVATENQIIDRLGKTDVLQVGHHGSKTSTGSRLVRRIRPEIALISSGRWNPWHFPHPSVVERLLRAQSAVKNTAVFGQISVHFNGEKMSVETMRTDFSPWYRGFIGESRK</sequence>
<feature type="transmembrane region" description="Helical" evidence="6">
    <location>
        <begin position="372"/>
        <end position="394"/>
    </location>
</feature>
<dbReference type="EMBL" id="JARQTW010000013">
    <property type="protein sequence ID" value="MDG2950601.1"/>
    <property type="molecule type" value="Genomic_DNA"/>
</dbReference>
<evidence type="ECO:0000313" key="9">
    <source>
        <dbReference type="Proteomes" id="UP001214976"/>
    </source>
</evidence>
<keyword evidence="2" id="KW-1003">Cell membrane</keyword>
<dbReference type="InterPro" id="IPR001279">
    <property type="entry name" value="Metallo-B-lactamas"/>
</dbReference>
<dbReference type="CDD" id="cd07731">
    <property type="entry name" value="ComA-like_MBL-fold"/>
    <property type="match status" value="1"/>
</dbReference>
<dbReference type="NCBIfam" id="TIGR00361">
    <property type="entry name" value="ComEC_Rec2"/>
    <property type="match status" value="1"/>
</dbReference>
<proteinExistence type="predicted"/>
<gene>
    <name evidence="8" type="ORF">P7M15_08740</name>
</gene>
<keyword evidence="5 6" id="KW-0472">Membrane</keyword>
<dbReference type="GO" id="GO:0005886">
    <property type="term" value="C:plasma membrane"/>
    <property type="evidence" value="ECO:0007669"/>
    <property type="project" value="UniProtKB-SubCell"/>
</dbReference>
<dbReference type="PANTHER" id="PTHR30619">
    <property type="entry name" value="DNA INTERNALIZATION/COMPETENCE PROTEIN COMEC/REC2"/>
    <property type="match status" value="1"/>
</dbReference>
<comment type="subcellular location">
    <subcellularLocation>
        <location evidence="1">Cell membrane</location>
        <topology evidence="1">Multi-pass membrane protein</topology>
    </subcellularLocation>
</comment>
<evidence type="ECO:0000256" key="2">
    <source>
        <dbReference type="ARBA" id="ARBA00022475"/>
    </source>
</evidence>
<dbReference type="RefSeq" id="WP_317477577.1">
    <property type="nucleotide sequence ID" value="NZ_JARQTW010000013.1"/>
</dbReference>
<dbReference type="Pfam" id="PF00753">
    <property type="entry name" value="Lactamase_B"/>
    <property type="match status" value="1"/>
</dbReference>
<dbReference type="NCBIfam" id="TIGR00360">
    <property type="entry name" value="ComEC_N-term"/>
    <property type="match status" value="1"/>
</dbReference>
<evidence type="ECO:0000256" key="6">
    <source>
        <dbReference type="SAM" id="Phobius"/>
    </source>
</evidence>
<feature type="transmembrane region" description="Helical" evidence="6">
    <location>
        <begin position="400"/>
        <end position="426"/>
    </location>
</feature>
<feature type="transmembrane region" description="Helical" evidence="6">
    <location>
        <begin position="330"/>
        <end position="351"/>
    </location>
</feature>
<evidence type="ECO:0000256" key="5">
    <source>
        <dbReference type="ARBA" id="ARBA00023136"/>
    </source>
</evidence>